<reference evidence="1" key="1">
    <citation type="submission" date="2020-09" db="EMBL/GenBank/DDBJ databases">
        <authorList>
            <person name="Gao C."/>
            <person name="Qiu Z."/>
        </authorList>
    </citation>
    <scope>NUCLEOTIDE SEQUENCE</scope>
</reference>
<organism evidence="1 2">
    <name type="scientific">Vibrio phage vB_VpP_BT-1011</name>
    <dbReference type="NCBI Taxonomy" id="2799672"/>
    <lineage>
        <taxon>Viruses</taxon>
        <taxon>Duplodnaviria</taxon>
        <taxon>Heunggongvirae</taxon>
        <taxon>Uroviricota</taxon>
        <taxon>Caudoviricetes</taxon>
        <taxon>Tieomvirus</taxon>
        <taxon>Tieomvirus BT1011</taxon>
    </lineage>
</organism>
<proteinExistence type="predicted"/>
<evidence type="ECO:0000313" key="2">
    <source>
        <dbReference type="Proteomes" id="UP000683424"/>
    </source>
</evidence>
<dbReference type="EMBL" id="MW009675">
    <property type="protein sequence ID" value="QWX10259.1"/>
    <property type="molecule type" value="Genomic_DNA"/>
</dbReference>
<gene>
    <name evidence="1" type="ORF">vBVpPBT1011_0060</name>
</gene>
<sequence length="88" mass="9997">MTTPSEMAKSYGAKSLKEVADFHGKFPNRMWDIFKRDPDEFDLMCWKWAKANAPYAPFLRRAFIDGVLQCGLPDGNATTLAEFKGYKG</sequence>
<name>A0A8F2XWV0_9CAUD</name>
<protein>
    <submittedName>
        <fullName evidence="1">Uncharacterized protein</fullName>
    </submittedName>
</protein>
<evidence type="ECO:0000313" key="1">
    <source>
        <dbReference type="EMBL" id="QWX10259.1"/>
    </source>
</evidence>
<keyword evidence="2" id="KW-1185">Reference proteome</keyword>
<accession>A0A8F2XWV0</accession>
<dbReference type="Proteomes" id="UP000683424">
    <property type="component" value="Segment"/>
</dbReference>